<evidence type="ECO:0000259" key="2">
    <source>
        <dbReference type="Pfam" id="PF01191"/>
    </source>
</evidence>
<dbReference type="GO" id="GO:0042797">
    <property type="term" value="P:tRNA transcription by RNA polymerase III"/>
    <property type="evidence" value="ECO:0007669"/>
    <property type="project" value="TreeGrafter"/>
</dbReference>
<name>A0A6C0JDL1_9ZZZZ</name>
<protein>
    <recommendedName>
        <fullName evidence="2">RNA polymerase subunit H/Rpb5 C-terminal domain-containing protein</fullName>
    </recommendedName>
</protein>
<dbReference type="Pfam" id="PF01191">
    <property type="entry name" value="RNA_pol_Rpb5_C"/>
    <property type="match status" value="1"/>
</dbReference>
<dbReference type="EMBL" id="MN740346">
    <property type="protein sequence ID" value="QHU01724.1"/>
    <property type="molecule type" value="Genomic_DNA"/>
</dbReference>
<dbReference type="PIRSF" id="PIRSF000747">
    <property type="entry name" value="RPB5"/>
    <property type="match status" value="1"/>
</dbReference>
<dbReference type="PANTHER" id="PTHR10535:SF0">
    <property type="entry name" value="DNA-DIRECTED RNA POLYMERASES I, II, AND III SUBUNIT RPABC1"/>
    <property type="match status" value="1"/>
</dbReference>
<sequence>MDQSLIKKYFNARNTILEMFVDRGVSIPKNLFVSIEEFNIMFSKNELSILIEDTDTYYIHFHKGVKNFSKKDLTTLTANVFSDISSETSLVIVSTNKLNKTLMKEINTLPNSEVFVLNELYFNITKHDLIPDMRLLKKEEIDTLMSKFEDGFTPKQFKKILVSDPISKYYGAKREDVFEITRINQTIGIQLDYRYVK</sequence>
<dbReference type="Gene3D" id="3.90.940.20">
    <property type="entry name" value="RPB5-like RNA polymerase subunit"/>
    <property type="match status" value="1"/>
</dbReference>
<dbReference type="GO" id="GO:0006362">
    <property type="term" value="P:transcription elongation by RNA polymerase I"/>
    <property type="evidence" value="ECO:0007669"/>
    <property type="project" value="TreeGrafter"/>
</dbReference>
<dbReference type="Gene3D" id="3.40.1340.10">
    <property type="entry name" value="RNA polymerase, Rpb5, N-terminal domain"/>
    <property type="match status" value="1"/>
</dbReference>
<reference evidence="3" key="1">
    <citation type="journal article" date="2020" name="Nature">
        <title>Giant virus diversity and host interactions through global metagenomics.</title>
        <authorList>
            <person name="Schulz F."/>
            <person name="Roux S."/>
            <person name="Paez-Espino D."/>
            <person name="Jungbluth S."/>
            <person name="Walsh D.A."/>
            <person name="Denef V.J."/>
            <person name="McMahon K.D."/>
            <person name="Konstantinidis K.T."/>
            <person name="Eloe-Fadrosh E.A."/>
            <person name="Kyrpides N.C."/>
            <person name="Woyke T."/>
        </authorList>
    </citation>
    <scope>NUCLEOTIDE SEQUENCE</scope>
    <source>
        <strain evidence="3">GVMAG-M-3300025874-2</strain>
    </source>
</reference>
<proteinExistence type="predicted"/>
<dbReference type="SUPFAM" id="SSF53036">
    <property type="entry name" value="Eukaryotic RPB5 N-terminal domain"/>
    <property type="match status" value="1"/>
</dbReference>
<dbReference type="SUPFAM" id="SSF55287">
    <property type="entry name" value="RPB5-like RNA polymerase subunit"/>
    <property type="match status" value="1"/>
</dbReference>
<dbReference type="InterPro" id="IPR014381">
    <property type="entry name" value="Arch_Rpo5/euc_Rpb5"/>
</dbReference>
<dbReference type="GO" id="GO:0005736">
    <property type="term" value="C:RNA polymerase I complex"/>
    <property type="evidence" value="ECO:0007669"/>
    <property type="project" value="TreeGrafter"/>
</dbReference>
<organism evidence="3">
    <name type="scientific">viral metagenome</name>
    <dbReference type="NCBI Taxonomy" id="1070528"/>
    <lineage>
        <taxon>unclassified sequences</taxon>
        <taxon>metagenomes</taxon>
        <taxon>organismal metagenomes</taxon>
    </lineage>
</organism>
<accession>A0A6C0JDL1</accession>
<dbReference type="InterPro" id="IPR035913">
    <property type="entry name" value="RPB5-like_sf"/>
</dbReference>
<dbReference type="AlphaFoldDB" id="A0A6C0JDL1"/>
<dbReference type="PANTHER" id="PTHR10535">
    <property type="entry name" value="DNA-DIRECTED RNA POLYMERASES I, II, AND III SUBUNIT RPABC1"/>
    <property type="match status" value="1"/>
</dbReference>
<evidence type="ECO:0000313" key="3">
    <source>
        <dbReference type="EMBL" id="QHU01724.1"/>
    </source>
</evidence>
<dbReference type="InterPro" id="IPR036710">
    <property type="entry name" value="RNA_pol_Rpb5_N_sf"/>
</dbReference>
<dbReference type="GO" id="GO:0003899">
    <property type="term" value="F:DNA-directed RNA polymerase activity"/>
    <property type="evidence" value="ECO:0007669"/>
    <property type="project" value="InterPro"/>
</dbReference>
<dbReference type="GO" id="GO:0003677">
    <property type="term" value="F:DNA binding"/>
    <property type="evidence" value="ECO:0007669"/>
    <property type="project" value="InterPro"/>
</dbReference>
<keyword evidence="1" id="KW-0804">Transcription</keyword>
<dbReference type="GO" id="GO:0006366">
    <property type="term" value="P:transcription by RNA polymerase II"/>
    <property type="evidence" value="ECO:0007669"/>
    <property type="project" value="TreeGrafter"/>
</dbReference>
<feature type="domain" description="RNA polymerase subunit H/Rpb5 C-terminal" evidence="2">
    <location>
        <begin position="122"/>
        <end position="196"/>
    </location>
</feature>
<dbReference type="GO" id="GO:0005665">
    <property type="term" value="C:RNA polymerase II, core complex"/>
    <property type="evidence" value="ECO:0007669"/>
    <property type="project" value="TreeGrafter"/>
</dbReference>
<dbReference type="GO" id="GO:0005666">
    <property type="term" value="C:RNA polymerase III complex"/>
    <property type="evidence" value="ECO:0007669"/>
    <property type="project" value="TreeGrafter"/>
</dbReference>
<evidence type="ECO:0000256" key="1">
    <source>
        <dbReference type="ARBA" id="ARBA00023163"/>
    </source>
</evidence>
<dbReference type="InterPro" id="IPR000783">
    <property type="entry name" value="RNA_pol_subH/Rpb5_C"/>
</dbReference>